<organism evidence="2 3">
    <name type="scientific">Flexibacter flexilis DSM 6793</name>
    <dbReference type="NCBI Taxonomy" id="927664"/>
    <lineage>
        <taxon>Bacteria</taxon>
        <taxon>Pseudomonadati</taxon>
        <taxon>Bacteroidota</taxon>
        <taxon>Cytophagia</taxon>
        <taxon>Cytophagales</taxon>
        <taxon>Flexibacteraceae</taxon>
        <taxon>Flexibacter</taxon>
    </lineage>
</organism>
<dbReference type="PANTHER" id="PTHR38011:SF11">
    <property type="entry name" value="2,5-DIAMINO-6-RIBOSYLAMINO-4(3H)-PYRIMIDINONE 5'-PHOSPHATE REDUCTASE"/>
    <property type="match status" value="1"/>
</dbReference>
<dbReference type="EMBL" id="FOLE01000005">
    <property type="protein sequence ID" value="SFC37663.1"/>
    <property type="molecule type" value="Genomic_DNA"/>
</dbReference>
<reference evidence="2 3" key="1">
    <citation type="submission" date="2016-10" db="EMBL/GenBank/DDBJ databases">
        <authorList>
            <person name="de Groot N.N."/>
        </authorList>
    </citation>
    <scope>NUCLEOTIDE SEQUENCE [LARGE SCALE GENOMIC DNA]</scope>
    <source>
        <strain evidence="2 3">DSM 6793</strain>
    </source>
</reference>
<dbReference type="GO" id="GO:0009231">
    <property type="term" value="P:riboflavin biosynthetic process"/>
    <property type="evidence" value="ECO:0007669"/>
    <property type="project" value="InterPro"/>
</dbReference>
<proteinExistence type="predicted"/>
<evidence type="ECO:0000313" key="2">
    <source>
        <dbReference type="EMBL" id="SFC37663.1"/>
    </source>
</evidence>
<dbReference type="InterPro" id="IPR024072">
    <property type="entry name" value="DHFR-like_dom_sf"/>
</dbReference>
<dbReference type="GO" id="GO:0008703">
    <property type="term" value="F:5-amino-6-(5-phosphoribosylamino)uracil reductase activity"/>
    <property type="evidence" value="ECO:0007669"/>
    <property type="project" value="InterPro"/>
</dbReference>
<evidence type="ECO:0000259" key="1">
    <source>
        <dbReference type="Pfam" id="PF01872"/>
    </source>
</evidence>
<dbReference type="InterPro" id="IPR002734">
    <property type="entry name" value="RibDG_C"/>
</dbReference>
<dbReference type="InterPro" id="IPR050765">
    <property type="entry name" value="Riboflavin_Biosynth_HTPR"/>
</dbReference>
<dbReference type="Proteomes" id="UP000199514">
    <property type="component" value="Unassembled WGS sequence"/>
</dbReference>
<dbReference type="PANTHER" id="PTHR38011">
    <property type="entry name" value="DIHYDROFOLATE REDUCTASE FAMILY PROTEIN (AFU_ORTHOLOGUE AFUA_8G06820)"/>
    <property type="match status" value="1"/>
</dbReference>
<protein>
    <submittedName>
        <fullName evidence="2">Dihydrofolate reductase</fullName>
    </submittedName>
</protein>
<evidence type="ECO:0000313" key="3">
    <source>
        <dbReference type="Proteomes" id="UP000199514"/>
    </source>
</evidence>
<dbReference type="STRING" id="927664.SAMN05421780_10531"/>
<dbReference type="Gene3D" id="3.40.430.10">
    <property type="entry name" value="Dihydrofolate Reductase, subunit A"/>
    <property type="match status" value="1"/>
</dbReference>
<dbReference type="SUPFAM" id="SSF53597">
    <property type="entry name" value="Dihydrofolate reductase-like"/>
    <property type="match status" value="1"/>
</dbReference>
<name>A0A1I1IV90_9BACT</name>
<sequence>MSLDGYIAAPDDDLSFLEAVHQEGQDYGYTDFISQVDTVIMGRKTYDWVMAQVPQFPHFNKVSYIVTRHPRPSIGNTHFYTGDIEELVTRLKSQHNSKHIFVDGGAEIVNLLLAKGLIDELYISVIPVLLGAGVHLFEPERYKNQLLRLLGAQAYDKGLVQLRYTIQKQKA</sequence>
<gene>
    <name evidence="2" type="ORF">SAMN05421780_10531</name>
</gene>
<feature type="domain" description="Bacterial bifunctional deaminase-reductase C-terminal" evidence="1">
    <location>
        <begin position="1"/>
        <end position="160"/>
    </location>
</feature>
<keyword evidence="3" id="KW-1185">Reference proteome</keyword>
<dbReference type="AlphaFoldDB" id="A0A1I1IV90"/>
<accession>A0A1I1IV90</accession>
<dbReference type="Pfam" id="PF01872">
    <property type="entry name" value="RibD_C"/>
    <property type="match status" value="1"/>
</dbReference>